<proteinExistence type="inferred from homology"/>
<evidence type="ECO:0000256" key="3">
    <source>
        <dbReference type="ARBA" id="ARBA00023002"/>
    </source>
</evidence>
<dbReference type="GO" id="GO:0016616">
    <property type="term" value="F:oxidoreductase activity, acting on the CH-OH group of donors, NAD or NADP as acceptor"/>
    <property type="evidence" value="ECO:0007669"/>
    <property type="project" value="TreeGrafter"/>
</dbReference>
<dbReference type="InterPro" id="IPR002347">
    <property type="entry name" value="SDR_fam"/>
</dbReference>
<dbReference type="AlphaFoldDB" id="A0A2T3B7T8"/>
<evidence type="ECO:0000256" key="4">
    <source>
        <dbReference type="SAM" id="MobiDB-lite"/>
    </source>
</evidence>
<dbReference type="InterPro" id="IPR020904">
    <property type="entry name" value="Sc_DH/Rdtase_CS"/>
</dbReference>
<comment type="similarity">
    <text evidence="1">Belongs to the short-chain dehydrogenases/reductases (SDR) family.</text>
</comment>
<evidence type="ECO:0000256" key="2">
    <source>
        <dbReference type="ARBA" id="ARBA00022857"/>
    </source>
</evidence>
<evidence type="ECO:0000256" key="1">
    <source>
        <dbReference type="ARBA" id="ARBA00006484"/>
    </source>
</evidence>
<dbReference type="GO" id="GO:0009688">
    <property type="term" value="P:abscisic acid biosynthetic process"/>
    <property type="evidence" value="ECO:0007669"/>
    <property type="project" value="UniProtKB-ARBA"/>
</dbReference>
<organism evidence="5 6">
    <name type="scientific">Amorphotheca resinae ATCC 22711</name>
    <dbReference type="NCBI Taxonomy" id="857342"/>
    <lineage>
        <taxon>Eukaryota</taxon>
        <taxon>Fungi</taxon>
        <taxon>Dikarya</taxon>
        <taxon>Ascomycota</taxon>
        <taxon>Pezizomycotina</taxon>
        <taxon>Leotiomycetes</taxon>
        <taxon>Helotiales</taxon>
        <taxon>Amorphothecaceae</taxon>
        <taxon>Amorphotheca</taxon>
    </lineage>
</organism>
<dbReference type="InterPro" id="IPR036291">
    <property type="entry name" value="NAD(P)-bd_dom_sf"/>
</dbReference>
<dbReference type="PRINTS" id="PR00081">
    <property type="entry name" value="GDHRDH"/>
</dbReference>
<dbReference type="OrthoDB" id="5325318at2759"/>
<protein>
    <submittedName>
        <fullName evidence="5">Uncharacterized protein</fullName>
    </submittedName>
</protein>
<dbReference type="Proteomes" id="UP000241818">
    <property type="component" value="Unassembled WGS sequence"/>
</dbReference>
<dbReference type="InParanoid" id="A0A2T3B7T8"/>
<dbReference type="Pfam" id="PF13561">
    <property type="entry name" value="adh_short_C2"/>
    <property type="match status" value="1"/>
</dbReference>
<keyword evidence="3" id="KW-0560">Oxidoreductase</keyword>
<reference evidence="5 6" key="1">
    <citation type="journal article" date="2018" name="New Phytol.">
        <title>Comparative genomics and transcriptomics depict ericoid mycorrhizal fungi as versatile saprotrophs and plant mutualists.</title>
        <authorList>
            <person name="Martino E."/>
            <person name="Morin E."/>
            <person name="Grelet G.A."/>
            <person name="Kuo A."/>
            <person name="Kohler A."/>
            <person name="Daghino S."/>
            <person name="Barry K.W."/>
            <person name="Cichocki N."/>
            <person name="Clum A."/>
            <person name="Dockter R.B."/>
            <person name="Hainaut M."/>
            <person name="Kuo R.C."/>
            <person name="LaButti K."/>
            <person name="Lindahl B.D."/>
            <person name="Lindquist E.A."/>
            <person name="Lipzen A."/>
            <person name="Khouja H.R."/>
            <person name="Magnuson J."/>
            <person name="Murat C."/>
            <person name="Ohm R.A."/>
            <person name="Singer S.W."/>
            <person name="Spatafora J.W."/>
            <person name="Wang M."/>
            <person name="Veneault-Fourrey C."/>
            <person name="Henrissat B."/>
            <person name="Grigoriev I.V."/>
            <person name="Martin F.M."/>
            <person name="Perotto S."/>
        </authorList>
    </citation>
    <scope>NUCLEOTIDE SEQUENCE [LARGE SCALE GENOMIC DNA]</scope>
    <source>
        <strain evidence="5 6">ATCC 22711</strain>
    </source>
</reference>
<dbReference type="SUPFAM" id="SSF51735">
    <property type="entry name" value="NAD(P)-binding Rossmann-fold domains"/>
    <property type="match status" value="1"/>
</dbReference>
<dbReference type="EMBL" id="KZ679008">
    <property type="protein sequence ID" value="PSS22946.1"/>
    <property type="molecule type" value="Genomic_DNA"/>
</dbReference>
<dbReference type="PANTHER" id="PTHR42760">
    <property type="entry name" value="SHORT-CHAIN DEHYDROGENASES/REDUCTASES FAMILY MEMBER"/>
    <property type="match status" value="1"/>
</dbReference>
<accession>A0A2T3B7T8</accession>
<gene>
    <name evidence="5" type="ORF">M430DRAFT_40177</name>
</gene>
<dbReference type="GeneID" id="36575457"/>
<dbReference type="Gene3D" id="3.40.50.720">
    <property type="entry name" value="NAD(P)-binding Rossmann-like Domain"/>
    <property type="match status" value="1"/>
</dbReference>
<feature type="region of interest" description="Disordered" evidence="4">
    <location>
        <begin position="44"/>
        <end position="63"/>
    </location>
</feature>
<evidence type="ECO:0000313" key="5">
    <source>
        <dbReference type="EMBL" id="PSS22946.1"/>
    </source>
</evidence>
<evidence type="ECO:0000313" key="6">
    <source>
        <dbReference type="Proteomes" id="UP000241818"/>
    </source>
</evidence>
<sequence>MQRIVGPRAIRSVYRPLKPLGIVSLNSPRALSILHQDTTNLKPVKQPVSTAASTGGNSRHDTKRCESTLIKPGQTGWALPVDLSTTSRRIESCKGKVAVVTGGARGIGAQIALGLAEAGAIPVIFDILDEPIAAEFAPIVQACQQTKYYRTDVSSVESVSASYKAVIADFKRVDICVAAAGLIRETPFIDVPPAELALQTNVNVFGVFNTVQQAANIMIQQGTGGSVLVIASIASHRSLPDQPASVYVMTKYAVRGLVKQVAVELGKYGIRVNSISPGYVQTKLALDIATPEKLENWNAASALGRMERPDELKSPAVFLCSNPIPGAIFSGALAKNVHLRFSAQVFASSSKSHSFPTINPNIANKYSCSMGVDGGHAS</sequence>
<keyword evidence="6" id="KW-1185">Reference proteome</keyword>
<keyword evidence="2" id="KW-0521">NADP</keyword>
<dbReference type="STRING" id="857342.A0A2T3B7T8"/>
<dbReference type="PROSITE" id="PS00061">
    <property type="entry name" value="ADH_SHORT"/>
    <property type="match status" value="1"/>
</dbReference>
<dbReference type="FunFam" id="3.40.50.720:FF:000084">
    <property type="entry name" value="Short-chain dehydrogenase reductase"/>
    <property type="match status" value="1"/>
</dbReference>
<feature type="compositionally biased region" description="Polar residues" evidence="4">
    <location>
        <begin position="44"/>
        <end position="57"/>
    </location>
</feature>
<dbReference type="PANTHER" id="PTHR42760:SF115">
    <property type="entry name" value="3-OXOACYL-[ACYL-CARRIER-PROTEIN] REDUCTASE FABG"/>
    <property type="match status" value="1"/>
</dbReference>
<name>A0A2T3B7T8_AMORE</name>
<dbReference type="RefSeq" id="XP_024722992.1">
    <property type="nucleotide sequence ID" value="XM_024867376.1"/>
</dbReference>